<dbReference type="Gene3D" id="3.40.50.2300">
    <property type="match status" value="1"/>
</dbReference>
<dbReference type="CDD" id="cd19410">
    <property type="entry name" value="HK9-like_sensor"/>
    <property type="match status" value="1"/>
</dbReference>
<dbReference type="PROSITE" id="PS50109">
    <property type="entry name" value="HIS_KIN"/>
    <property type="match status" value="1"/>
</dbReference>
<keyword evidence="5" id="KW-0808">Transferase</keyword>
<dbReference type="CDD" id="cd16922">
    <property type="entry name" value="HATPase_EvgS-ArcB-TorS-like"/>
    <property type="match status" value="1"/>
</dbReference>
<evidence type="ECO:0000256" key="1">
    <source>
        <dbReference type="ARBA" id="ARBA00000085"/>
    </source>
</evidence>
<comment type="catalytic activity">
    <reaction evidence="1">
        <text>ATP + protein L-histidine = ADP + protein N-phospho-L-histidine.</text>
        <dbReference type="EC" id="2.7.13.3"/>
    </reaction>
</comment>
<dbReference type="Pfam" id="PF02518">
    <property type="entry name" value="HATPase_c"/>
    <property type="match status" value="1"/>
</dbReference>
<dbReference type="Pfam" id="PF00512">
    <property type="entry name" value="HisKA"/>
    <property type="match status" value="1"/>
</dbReference>
<dbReference type="InterPro" id="IPR036097">
    <property type="entry name" value="HisK_dim/P_sf"/>
</dbReference>
<evidence type="ECO:0000256" key="8">
    <source>
        <dbReference type="ARBA" id="ARBA00022777"/>
    </source>
</evidence>
<dbReference type="GO" id="GO:0000155">
    <property type="term" value="F:phosphorelay sensor kinase activity"/>
    <property type="evidence" value="ECO:0007669"/>
    <property type="project" value="InterPro"/>
</dbReference>
<evidence type="ECO:0000256" key="4">
    <source>
        <dbReference type="ARBA" id="ARBA00022553"/>
    </source>
</evidence>
<feature type="domain" description="Histidine kinase" evidence="14">
    <location>
        <begin position="237"/>
        <end position="460"/>
    </location>
</feature>
<evidence type="ECO:0000256" key="2">
    <source>
        <dbReference type="ARBA" id="ARBA00004370"/>
    </source>
</evidence>
<dbReference type="CDD" id="cd00082">
    <property type="entry name" value="HisKA"/>
    <property type="match status" value="1"/>
</dbReference>
<dbReference type="Gene3D" id="3.30.565.10">
    <property type="entry name" value="Histidine kinase-like ATPase, C-terminal domain"/>
    <property type="match status" value="1"/>
</dbReference>
<dbReference type="FunFam" id="1.10.287.130:FF:000004">
    <property type="entry name" value="Ethylene receptor 1"/>
    <property type="match status" value="1"/>
</dbReference>
<organism evidence="16 17">
    <name type="scientific">Luteolibacter ambystomatis</name>
    <dbReference type="NCBI Taxonomy" id="2824561"/>
    <lineage>
        <taxon>Bacteria</taxon>
        <taxon>Pseudomonadati</taxon>
        <taxon>Verrucomicrobiota</taxon>
        <taxon>Verrucomicrobiia</taxon>
        <taxon>Verrucomicrobiales</taxon>
        <taxon>Verrucomicrobiaceae</taxon>
        <taxon>Luteolibacter</taxon>
    </lineage>
</organism>
<dbReference type="Gene3D" id="1.10.287.130">
    <property type="match status" value="1"/>
</dbReference>
<dbReference type="SMART" id="SM00388">
    <property type="entry name" value="HisKA"/>
    <property type="match status" value="1"/>
</dbReference>
<feature type="domain" description="Response regulatory" evidence="15">
    <location>
        <begin position="485"/>
        <end position="600"/>
    </location>
</feature>
<dbReference type="Pfam" id="PF05227">
    <property type="entry name" value="CHASE3"/>
    <property type="match status" value="1"/>
</dbReference>
<keyword evidence="8" id="KW-0418">Kinase</keyword>
<evidence type="ECO:0000256" key="10">
    <source>
        <dbReference type="ARBA" id="ARBA00022989"/>
    </source>
</evidence>
<dbReference type="SUPFAM" id="SSF47384">
    <property type="entry name" value="Homodimeric domain of signal transducing histidine kinase"/>
    <property type="match status" value="1"/>
</dbReference>
<dbReference type="AlphaFoldDB" id="A0A975G7W8"/>
<dbReference type="Proteomes" id="UP000676169">
    <property type="component" value="Chromosome"/>
</dbReference>
<dbReference type="InterPro" id="IPR001789">
    <property type="entry name" value="Sig_transdc_resp-reg_receiver"/>
</dbReference>
<evidence type="ECO:0000256" key="5">
    <source>
        <dbReference type="ARBA" id="ARBA00022679"/>
    </source>
</evidence>
<dbReference type="SUPFAM" id="SSF52172">
    <property type="entry name" value="CheY-like"/>
    <property type="match status" value="1"/>
</dbReference>
<evidence type="ECO:0000256" key="3">
    <source>
        <dbReference type="ARBA" id="ARBA00012438"/>
    </source>
</evidence>
<dbReference type="InterPro" id="IPR011006">
    <property type="entry name" value="CheY-like_superfamily"/>
</dbReference>
<reference evidence="16" key="1">
    <citation type="submission" date="2021-04" db="EMBL/GenBank/DDBJ databases">
        <title>Luteolibacter sp. 32A isolated from the skin of an Anderson's salamander (Ambystoma andersonii).</title>
        <authorList>
            <person name="Spergser J."/>
            <person name="Busse H.-J."/>
        </authorList>
    </citation>
    <scope>NUCLEOTIDE SEQUENCE</scope>
    <source>
        <strain evidence="16">32A</strain>
    </source>
</reference>
<feature type="modified residue" description="4-aspartylphosphate" evidence="12">
    <location>
        <position position="534"/>
    </location>
</feature>
<name>A0A975G7W8_9BACT</name>
<evidence type="ECO:0000256" key="13">
    <source>
        <dbReference type="SAM" id="Phobius"/>
    </source>
</evidence>
<keyword evidence="7" id="KW-0547">Nucleotide-binding</keyword>
<evidence type="ECO:0000256" key="7">
    <source>
        <dbReference type="ARBA" id="ARBA00022741"/>
    </source>
</evidence>
<evidence type="ECO:0000256" key="9">
    <source>
        <dbReference type="ARBA" id="ARBA00022840"/>
    </source>
</evidence>
<dbReference type="InterPro" id="IPR003594">
    <property type="entry name" value="HATPase_dom"/>
</dbReference>
<sequence length="719" mass="78396">MRREFRLKHALACSAAVLLVAVIVGTSIYGTRQNLDDFAAMLHARETLLEVQRLKSAVQDVESGQRGFIITGTDSYLDPYRRGREDAAAHLEKVSTLARGDASIAAHAAALRRLIARKLGEIEDVVGVRRTGGFDASREIVESGVGKELMDQIRDEFAAMESELQVTMSSHQYSAIQSLKQTNNAIVVCGMIALAGGAVFSWMLFLYLGNQDKQHQLSVEKETAQKADRAKSEFLAMMSHEIRTPMNAILGFGELLHDSATTTREKKFTEAILTSGNSLLTLINDILDISKIEAGKMEIHSEPVRMDELERNLAVFFAFRASEKGLDYRVILDPSVPPVLVFDPLRVRQVLLNLIGNALKFTRVGSVAVKIGPFKPMGGKSRGILRFLVEDTGIGIPEDELESVFRPFFQIDSHDRREFQGTGLGLAISRRLTSMMGGSLNVASQVGKGSKFRLELPVQLADEGELEELPDAPAEVDFDRLIPSKILVADAGEFDREVIRGFLADSDHQIFEAERSEEVADICGCHRPDVILLDLWSPGLDGRAIRKKLKADPATRSIPLIAVSATPLLDDGSGLSALFEGALEKPINRAALLAQLGKILPARQTAPRKAARGDTLVDGGWRLERRTTAEWSDLLAALQGPLAREAERLAAVMPMQASLEFAKRLAARADDSTPPLAGFAAQLQGHLEAFETDAAAACLRRLPALADSLTTALSTHTAP</sequence>
<dbReference type="PROSITE" id="PS50110">
    <property type="entry name" value="RESPONSE_REGULATORY"/>
    <property type="match status" value="1"/>
</dbReference>
<evidence type="ECO:0000256" key="11">
    <source>
        <dbReference type="ARBA" id="ARBA00023136"/>
    </source>
</evidence>
<dbReference type="Pfam" id="PF00072">
    <property type="entry name" value="Response_reg"/>
    <property type="match status" value="1"/>
</dbReference>
<keyword evidence="4 12" id="KW-0597">Phosphoprotein</keyword>
<evidence type="ECO:0000256" key="6">
    <source>
        <dbReference type="ARBA" id="ARBA00022692"/>
    </source>
</evidence>
<dbReference type="PRINTS" id="PR00344">
    <property type="entry name" value="BCTRLSENSOR"/>
</dbReference>
<dbReference type="EMBL" id="CP073100">
    <property type="protein sequence ID" value="QUE50967.1"/>
    <property type="molecule type" value="Genomic_DNA"/>
</dbReference>
<dbReference type="GO" id="GO:0016020">
    <property type="term" value="C:membrane"/>
    <property type="evidence" value="ECO:0007669"/>
    <property type="project" value="UniProtKB-SubCell"/>
</dbReference>
<keyword evidence="11 13" id="KW-0472">Membrane</keyword>
<evidence type="ECO:0000259" key="14">
    <source>
        <dbReference type="PROSITE" id="PS50109"/>
    </source>
</evidence>
<keyword evidence="6 13" id="KW-0812">Transmembrane</keyword>
<dbReference type="SMART" id="SM00387">
    <property type="entry name" value="HATPase_c"/>
    <property type="match status" value="1"/>
</dbReference>
<accession>A0A975G7W8</accession>
<keyword evidence="17" id="KW-1185">Reference proteome</keyword>
<dbReference type="InterPro" id="IPR005467">
    <property type="entry name" value="His_kinase_dom"/>
</dbReference>
<dbReference type="InterPro" id="IPR007891">
    <property type="entry name" value="CHASE3"/>
</dbReference>
<dbReference type="SUPFAM" id="SSF55874">
    <property type="entry name" value="ATPase domain of HSP90 chaperone/DNA topoisomerase II/histidine kinase"/>
    <property type="match status" value="1"/>
</dbReference>
<evidence type="ECO:0000256" key="12">
    <source>
        <dbReference type="PROSITE-ProRule" id="PRU00169"/>
    </source>
</evidence>
<keyword evidence="9" id="KW-0067">ATP-binding</keyword>
<evidence type="ECO:0000313" key="16">
    <source>
        <dbReference type="EMBL" id="QUE50967.1"/>
    </source>
</evidence>
<comment type="subcellular location">
    <subcellularLocation>
        <location evidence="2">Membrane</location>
    </subcellularLocation>
</comment>
<dbReference type="InterPro" id="IPR036890">
    <property type="entry name" value="HATPase_C_sf"/>
</dbReference>
<dbReference type="GO" id="GO:0005524">
    <property type="term" value="F:ATP binding"/>
    <property type="evidence" value="ECO:0007669"/>
    <property type="project" value="UniProtKB-KW"/>
</dbReference>
<gene>
    <name evidence="16" type="ORF">KBB96_19165</name>
</gene>
<evidence type="ECO:0000313" key="17">
    <source>
        <dbReference type="Proteomes" id="UP000676169"/>
    </source>
</evidence>
<feature type="transmembrane region" description="Helical" evidence="13">
    <location>
        <begin position="185"/>
        <end position="208"/>
    </location>
</feature>
<dbReference type="FunFam" id="3.30.565.10:FF:000010">
    <property type="entry name" value="Sensor histidine kinase RcsC"/>
    <property type="match status" value="1"/>
</dbReference>
<protein>
    <recommendedName>
        <fullName evidence="3">histidine kinase</fullName>
        <ecNumber evidence="3">2.7.13.3</ecNumber>
    </recommendedName>
</protein>
<evidence type="ECO:0000259" key="15">
    <source>
        <dbReference type="PROSITE" id="PS50110"/>
    </source>
</evidence>
<dbReference type="RefSeq" id="WP_211631106.1">
    <property type="nucleotide sequence ID" value="NZ_CP073100.1"/>
</dbReference>
<dbReference type="KEGG" id="lamb:KBB96_19165"/>
<dbReference type="EC" id="2.7.13.3" evidence="3"/>
<proteinExistence type="predicted"/>
<dbReference type="SMART" id="SM00448">
    <property type="entry name" value="REC"/>
    <property type="match status" value="1"/>
</dbReference>
<keyword evidence="10 13" id="KW-1133">Transmembrane helix</keyword>
<dbReference type="InterPro" id="IPR003661">
    <property type="entry name" value="HisK_dim/P_dom"/>
</dbReference>
<dbReference type="PANTHER" id="PTHR43047">
    <property type="entry name" value="TWO-COMPONENT HISTIDINE PROTEIN KINASE"/>
    <property type="match status" value="1"/>
</dbReference>
<dbReference type="InterPro" id="IPR004358">
    <property type="entry name" value="Sig_transdc_His_kin-like_C"/>
</dbReference>